<sequence length="170" mass="18533">MALKLLLAGALALMAKRRTAAEGDTTLSDPAFVAARDGFMPMHDAPIEPSWIVEGTPHARESVHSKGDDDASVTALWDCTAGTFRWHFGWDETVVILAGEVHITAEDGSERVLQAGDIAYFKAGTWATWRIDDYLRKVAFVRRPFPGLLVTAMKLKRALKGKEPQAGLAA</sequence>
<name>A0AAE3ST34_9HYPH</name>
<dbReference type="EMBL" id="JANFPI010000001">
    <property type="protein sequence ID" value="MCX8995735.1"/>
    <property type="molecule type" value="Genomic_DNA"/>
</dbReference>
<dbReference type="InterPro" id="IPR014710">
    <property type="entry name" value="RmlC-like_jellyroll"/>
</dbReference>
<dbReference type="PANTHER" id="PTHR40943:SF1">
    <property type="entry name" value="CYTOPLASMIC PROTEIN"/>
    <property type="match status" value="1"/>
</dbReference>
<evidence type="ECO:0000313" key="3">
    <source>
        <dbReference type="EMBL" id="MCX8995735.1"/>
    </source>
</evidence>
<dbReference type="PANTHER" id="PTHR40943">
    <property type="entry name" value="CYTOPLASMIC PROTEIN-RELATED"/>
    <property type="match status" value="1"/>
</dbReference>
<dbReference type="RefSeq" id="WP_306409509.1">
    <property type="nucleotide sequence ID" value="NZ_JANFPI010000001.1"/>
</dbReference>
<dbReference type="Pfam" id="PF05899">
    <property type="entry name" value="Cupin_3"/>
    <property type="match status" value="1"/>
</dbReference>
<dbReference type="CDD" id="cd02227">
    <property type="entry name" value="cupin_TM1112-like"/>
    <property type="match status" value="1"/>
</dbReference>
<dbReference type="AlphaFoldDB" id="A0AAE3ST34"/>
<keyword evidence="4" id="KW-1185">Reference proteome</keyword>
<dbReference type="InterPro" id="IPR008579">
    <property type="entry name" value="UGlyAH_Cupin_dom"/>
</dbReference>
<feature type="domain" description="(S)-ureidoglycine aminohydrolase cupin" evidence="2">
    <location>
        <begin position="68"/>
        <end position="138"/>
    </location>
</feature>
<dbReference type="Proteomes" id="UP001208771">
    <property type="component" value="Unassembled WGS sequence"/>
</dbReference>
<dbReference type="InterPro" id="IPR011051">
    <property type="entry name" value="RmlC_Cupin_sf"/>
</dbReference>
<protein>
    <submittedName>
        <fullName evidence="3">Cupin domain-containing protein</fullName>
    </submittedName>
</protein>
<feature type="signal peptide" evidence="1">
    <location>
        <begin position="1"/>
        <end position="20"/>
    </location>
</feature>
<evidence type="ECO:0000256" key="1">
    <source>
        <dbReference type="SAM" id="SignalP"/>
    </source>
</evidence>
<accession>A0AAE3ST34</accession>
<organism evidence="3 4">
    <name type="scientific">Ectorhizobium quercum</name>
    <dbReference type="NCBI Taxonomy" id="2965071"/>
    <lineage>
        <taxon>Bacteria</taxon>
        <taxon>Pseudomonadati</taxon>
        <taxon>Pseudomonadota</taxon>
        <taxon>Alphaproteobacteria</taxon>
        <taxon>Hyphomicrobiales</taxon>
        <taxon>Rhizobiaceae</taxon>
        <taxon>Ectorhizobium</taxon>
    </lineage>
</organism>
<reference evidence="3" key="1">
    <citation type="submission" date="2022-07" db="EMBL/GenBank/DDBJ databases">
        <title>Ectorhizobium quercum gen.nov., sp. nov.</title>
        <authorList>
            <person name="Ma T."/>
            <person name="Li Y."/>
        </authorList>
    </citation>
    <scope>NUCLEOTIDE SEQUENCE</scope>
    <source>
        <strain evidence="3">BDR2-2</strain>
    </source>
</reference>
<gene>
    <name evidence="3" type="ORF">NOF55_01300</name>
</gene>
<evidence type="ECO:0000313" key="4">
    <source>
        <dbReference type="Proteomes" id="UP001208771"/>
    </source>
</evidence>
<proteinExistence type="predicted"/>
<dbReference type="Gene3D" id="2.60.120.10">
    <property type="entry name" value="Jelly Rolls"/>
    <property type="match status" value="1"/>
</dbReference>
<keyword evidence="1" id="KW-0732">Signal</keyword>
<dbReference type="SUPFAM" id="SSF51182">
    <property type="entry name" value="RmlC-like cupins"/>
    <property type="match status" value="1"/>
</dbReference>
<comment type="caution">
    <text evidence="3">The sequence shown here is derived from an EMBL/GenBank/DDBJ whole genome shotgun (WGS) entry which is preliminary data.</text>
</comment>
<feature type="chain" id="PRO_5042264538" evidence="1">
    <location>
        <begin position="21"/>
        <end position="170"/>
    </location>
</feature>
<evidence type="ECO:0000259" key="2">
    <source>
        <dbReference type="Pfam" id="PF05899"/>
    </source>
</evidence>